<evidence type="ECO:0000313" key="3">
    <source>
        <dbReference type="Proteomes" id="UP000007599"/>
    </source>
</evidence>
<dbReference type="InterPro" id="IPR046612">
    <property type="entry name" value="DUF6671"/>
</dbReference>
<dbReference type="PATRIC" id="fig|1094466.5.peg.1571"/>
<gene>
    <name evidence="2" type="ordered locus">KQS_08005</name>
</gene>
<dbReference type="HOGENOM" id="CLU_066202_0_0_10"/>
<feature type="domain" description="DUF6671" evidence="1">
    <location>
        <begin position="68"/>
        <end position="284"/>
    </location>
</feature>
<reference evidence="2 3" key="1">
    <citation type="journal article" date="2012" name="J. Bacteriol.">
        <title>Complete Genome Sequence of Flavobacterium indicum GPSTA100-9T, Isolated from Warm Spring Water.</title>
        <authorList>
            <person name="Barbier P."/>
            <person name="Houel A."/>
            <person name="Loux V."/>
            <person name="Poulain J."/>
            <person name="Bernardet J.F."/>
            <person name="Touchon M."/>
            <person name="Duchaud E."/>
        </authorList>
    </citation>
    <scope>NUCLEOTIDE SEQUENCE [LARGE SCALE GENOMIC DNA]</scope>
    <source>
        <strain evidence="3">DSM 17447 / CIP 109464 / GPTSA100-9</strain>
    </source>
</reference>
<dbReference type="Proteomes" id="UP000007599">
    <property type="component" value="Chromosome I"/>
</dbReference>
<keyword evidence="3" id="KW-1185">Reference proteome</keyword>
<protein>
    <recommendedName>
        <fullName evidence="1">DUF6671 domain-containing protein</fullName>
    </recommendedName>
</protein>
<dbReference type="EMBL" id="HE774682">
    <property type="protein sequence ID" value="CCG53545.1"/>
    <property type="molecule type" value="Genomic_DNA"/>
</dbReference>
<dbReference type="RefSeq" id="WP_014388666.1">
    <property type="nucleotide sequence ID" value="NC_017025.1"/>
</dbReference>
<organism evidence="2 3">
    <name type="scientific">Flavobacterium indicum (strain DSM 17447 / CIP 109464 / GPTSA100-9)</name>
    <dbReference type="NCBI Taxonomy" id="1094466"/>
    <lineage>
        <taxon>Bacteria</taxon>
        <taxon>Pseudomonadati</taxon>
        <taxon>Bacteroidota</taxon>
        <taxon>Flavobacteriia</taxon>
        <taxon>Flavobacteriales</taxon>
        <taxon>Flavobacteriaceae</taxon>
        <taxon>Flavobacterium</taxon>
    </lineage>
</organism>
<dbReference type="KEGG" id="fin:KQS_08005"/>
<dbReference type="Pfam" id="PF20376">
    <property type="entry name" value="DUF6671"/>
    <property type="match status" value="1"/>
</dbReference>
<name>H8XT03_FLAIG</name>
<reference evidence="3" key="2">
    <citation type="submission" date="2012-03" db="EMBL/GenBank/DDBJ databases">
        <title>Complete genome sequence of Flavobacterium indicum GPTSA100-9T, isolated from warm spring water.</title>
        <authorList>
            <person name="Barbier P."/>
            <person name="Houel A."/>
            <person name="Loux V."/>
            <person name="Poulain J."/>
            <person name="Bernardet J.-F."/>
            <person name="Touchon M."/>
            <person name="Duchaud E."/>
        </authorList>
    </citation>
    <scope>NUCLEOTIDE SEQUENCE [LARGE SCALE GENOMIC DNA]</scope>
    <source>
        <strain evidence="3">DSM 17447 / CIP 109464 / GPTSA100-9</strain>
    </source>
</reference>
<dbReference type="STRING" id="1094466.KQS_08005"/>
<dbReference type="eggNOG" id="ENOG502Z86U">
    <property type="taxonomic scope" value="Bacteria"/>
</dbReference>
<dbReference type="OrthoDB" id="9793837at2"/>
<dbReference type="AlphaFoldDB" id="H8XT03"/>
<accession>H8XT03</accession>
<evidence type="ECO:0000313" key="2">
    <source>
        <dbReference type="EMBL" id="CCG53545.1"/>
    </source>
</evidence>
<proteinExistence type="predicted"/>
<sequence length="284" mass="32463">MKSNSHLFHNRPLLIVTKHDKNKVMAPILEKELGVHCLVSKQFDTDSLGTFSGEIERKKDAFQTLRDKCRLAMELEGYDLALATEGSFGNHPTVFFAPANDELILLMDKKNKLEIVERVLSLETNFKSEKLDSEDALHEFLTQVKFPSHGVIIKNKEKNWTFIKKGLQSRKEVFAVFNALKQENESVWIETDMRAHMNPTRMQIIKESCEKLVKKIQSTCPHCHFPGFGVTQVEAGLKCESCRMPTRSTAAHIYQCQQCGFEEKVAFPNGKTTEDPMYCDFCNP</sequence>
<evidence type="ECO:0000259" key="1">
    <source>
        <dbReference type="Pfam" id="PF20376"/>
    </source>
</evidence>